<evidence type="ECO:0000313" key="2">
    <source>
        <dbReference type="EMBL" id="AKG43755.1"/>
    </source>
</evidence>
<dbReference type="AlphaFoldDB" id="A0A0F7FTW2"/>
<name>A0A0F7FTW2_9ACTN</name>
<feature type="region of interest" description="Disordered" evidence="1">
    <location>
        <begin position="41"/>
        <end position="74"/>
    </location>
</feature>
<dbReference type="PATRIC" id="fig|408015.6.peg.2406"/>
<dbReference type="Proteomes" id="UP000034034">
    <property type="component" value="Chromosome"/>
</dbReference>
<sequence>MVDPLSLAAITAAVSAAAGALGTEAGTRSWAMLARLGRRALGRADAEPDPDPEPAPSPAAGPGPQPAPAVRPDDPEVRQLAAVIYARALQDAAFAADLRSWMLESEAARGAAGGVTVHNVVQGNARVRNLIQANEVTWHSTR</sequence>
<protein>
    <submittedName>
        <fullName evidence="2">Uncharacterized protein</fullName>
    </submittedName>
</protein>
<evidence type="ECO:0000313" key="3">
    <source>
        <dbReference type="Proteomes" id="UP000034034"/>
    </source>
</evidence>
<dbReference type="KEGG" id="sxi:SXIM_23710"/>
<dbReference type="RefSeq" id="WP_046723863.1">
    <property type="nucleotide sequence ID" value="NZ_CP009922.3"/>
</dbReference>
<accession>A0A0F7FTW2</accession>
<dbReference type="EMBL" id="CP009922">
    <property type="protein sequence ID" value="AKG43755.1"/>
    <property type="molecule type" value="Genomic_DNA"/>
</dbReference>
<feature type="compositionally biased region" description="Pro residues" evidence="1">
    <location>
        <begin position="53"/>
        <end position="69"/>
    </location>
</feature>
<dbReference type="STRING" id="408015.SXIM_23710"/>
<organism evidence="2 3">
    <name type="scientific">Streptomyces xiamenensis</name>
    <dbReference type="NCBI Taxonomy" id="408015"/>
    <lineage>
        <taxon>Bacteria</taxon>
        <taxon>Bacillati</taxon>
        <taxon>Actinomycetota</taxon>
        <taxon>Actinomycetes</taxon>
        <taxon>Kitasatosporales</taxon>
        <taxon>Streptomycetaceae</taxon>
        <taxon>Streptomyces</taxon>
    </lineage>
</organism>
<proteinExistence type="predicted"/>
<gene>
    <name evidence="2" type="ORF">SXIM_23710</name>
</gene>
<reference evidence="2" key="1">
    <citation type="submission" date="2019-08" db="EMBL/GenBank/DDBJ databases">
        <title>Complete genome sequence of a mangrove-derived Streptomyces xiamenensis.</title>
        <authorList>
            <person name="Xu J."/>
        </authorList>
    </citation>
    <scope>NUCLEOTIDE SEQUENCE</scope>
    <source>
        <strain evidence="2">318</strain>
    </source>
</reference>
<keyword evidence="3" id="KW-1185">Reference proteome</keyword>
<dbReference type="HOGENOM" id="CLU_128232_1_0_11"/>
<evidence type="ECO:0000256" key="1">
    <source>
        <dbReference type="SAM" id="MobiDB-lite"/>
    </source>
</evidence>